<keyword evidence="6" id="KW-0676">Redox-active center</keyword>
<comment type="similarity">
    <text evidence="2">Belongs to the thioredoxin family. DsbA subfamily.</text>
</comment>
<keyword evidence="12" id="KW-1185">Reference proteome</keyword>
<evidence type="ECO:0000256" key="3">
    <source>
        <dbReference type="ARBA" id="ARBA00022729"/>
    </source>
</evidence>
<dbReference type="STRING" id="365044.Pnap_3703"/>
<evidence type="ECO:0000256" key="9">
    <source>
        <dbReference type="SAM" id="SignalP"/>
    </source>
</evidence>
<accession>A1VTM1</accession>
<keyword evidence="3 9" id="KW-0732">Signal</keyword>
<proteinExistence type="inferred from homology"/>
<evidence type="ECO:0000256" key="6">
    <source>
        <dbReference type="ARBA" id="ARBA00023284"/>
    </source>
</evidence>
<keyword evidence="4 7" id="KW-0574">Periplasm</keyword>
<dbReference type="InterPro" id="IPR036249">
    <property type="entry name" value="Thioredoxin-like_sf"/>
</dbReference>
<gene>
    <name evidence="11" type="ordered locus">Pnap_3703</name>
</gene>
<dbReference type="PROSITE" id="PS51352">
    <property type="entry name" value="THIOREDOXIN_2"/>
    <property type="match status" value="1"/>
</dbReference>
<sequence length="220" mass="24427">MQRREFSISAATLAVAATGISALPSLAQAQARVFQSGTDYLTLDKPAATEAPAGMVEVVEFFWYNCPHCNAFEPMFDAWAKKAPKDVLVRRAPIAFRPDFEPQQRLYYVLEAMGKVEELHKKVFNAIHVEKQTLATADQITAWVEKQGIPKAKFAEMYNSFSVSTKVRKATQLQDAYALDGVPALGINGRYFTSGTQAKTLERALQVTDYLIGQSRGKAR</sequence>
<evidence type="ECO:0000256" key="8">
    <source>
        <dbReference type="PIRSR" id="PIRSR001488-1"/>
    </source>
</evidence>
<name>A1VTM1_POLNA</name>
<dbReference type="AlphaFoldDB" id="A1VTM1"/>
<evidence type="ECO:0000259" key="10">
    <source>
        <dbReference type="PROSITE" id="PS51352"/>
    </source>
</evidence>
<dbReference type="PIRSF" id="PIRSF001488">
    <property type="entry name" value="Tdi_protein"/>
    <property type="match status" value="1"/>
</dbReference>
<dbReference type="InterPro" id="IPR023205">
    <property type="entry name" value="DsbA/DsbL"/>
</dbReference>
<dbReference type="KEGG" id="pna:Pnap_3703"/>
<dbReference type="GO" id="GO:0015036">
    <property type="term" value="F:disulfide oxidoreductase activity"/>
    <property type="evidence" value="ECO:0007669"/>
    <property type="project" value="UniProtKB-ARBA"/>
</dbReference>
<dbReference type="InterPro" id="IPR017937">
    <property type="entry name" value="Thioredoxin_CS"/>
</dbReference>
<evidence type="ECO:0000313" key="12">
    <source>
        <dbReference type="Proteomes" id="UP000000644"/>
    </source>
</evidence>
<evidence type="ECO:0000256" key="1">
    <source>
        <dbReference type="ARBA" id="ARBA00004418"/>
    </source>
</evidence>
<evidence type="ECO:0000313" key="11">
    <source>
        <dbReference type="EMBL" id="ABM38999.1"/>
    </source>
</evidence>
<evidence type="ECO:0000256" key="5">
    <source>
        <dbReference type="ARBA" id="ARBA00023157"/>
    </source>
</evidence>
<evidence type="ECO:0000256" key="2">
    <source>
        <dbReference type="ARBA" id="ARBA00005791"/>
    </source>
</evidence>
<dbReference type="Proteomes" id="UP000000644">
    <property type="component" value="Chromosome"/>
</dbReference>
<dbReference type="InterPro" id="IPR050824">
    <property type="entry name" value="Thiol_disulfide_DsbA"/>
</dbReference>
<feature type="domain" description="Thioredoxin" evidence="10">
    <location>
        <begin position="11"/>
        <end position="175"/>
    </location>
</feature>
<dbReference type="GO" id="GO:0042597">
    <property type="term" value="C:periplasmic space"/>
    <property type="evidence" value="ECO:0007669"/>
    <property type="project" value="UniProtKB-SubCell"/>
</dbReference>
<comment type="subcellular location">
    <subcellularLocation>
        <location evidence="1 7">Periplasm</location>
    </subcellularLocation>
</comment>
<dbReference type="EMBL" id="CP000529">
    <property type="protein sequence ID" value="ABM38999.1"/>
    <property type="molecule type" value="Genomic_DNA"/>
</dbReference>
<feature type="signal peptide" evidence="9">
    <location>
        <begin position="1"/>
        <end position="29"/>
    </location>
</feature>
<dbReference type="SUPFAM" id="SSF52833">
    <property type="entry name" value="Thioredoxin-like"/>
    <property type="match status" value="1"/>
</dbReference>
<dbReference type="PROSITE" id="PS00194">
    <property type="entry name" value="THIOREDOXIN_1"/>
    <property type="match status" value="1"/>
</dbReference>
<dbReference type="CDD" id="cd03019">
    <property type="entry name" value="DsbA_DsbA"/>
    <property type="match status" value="1"/>
</dbReference>
<dbReference type="PANTHER" id="PTHR35891">
    <property type="entry name" value="THIOL:DISULFIDE INTERCHANGE PROTEIN DSBA"/>
    <property type="match status" value="1"/>
</dbReference>
<protein>
    <recommendedName>
        <fullName evidence="7">Thiol:disulfide interchange protein</fullName>
    </recommendedName>
</protein>
<dbReference type="InterPro" id="IPR013766">
    <property type="entry name" value="Thioredoxin_domain"/>
</dbReference>
<evidence type="ECO:0000256" key="4">
    <source>
        <dbReference type="ARBA" id="ARBA00022764"/>
    </source>
</evidence>
<feature type="disulfide bond" description="Redox-active" evidence="8">
    <location>
        <begin position="66"/>
        <end position="69"/>
    </location>
</feature>
<organism evidence="11 12">
    <name type="scientific">Polaromonas naphthalenivorans (strain CJ2)</name>
    <dbReference type="NCBI Taxonomy" id="365044"/>
    <lineage>
        <taxon>Bacteria</taxon>
        <taxon>Pseudomonadati</taxon>
        <taxon>Pseudomonadota</taxon>
        <taxon>Betaproteobacteria</taxon>
        <taxon>Burkholderiales</taxon>
        <taxon>Comamonadaceae</taxon>
        <taxon>Polaromonas</taxon>
    </lineage>
</organism>
<reference evidence="12" key="1">
    <citation type="journal article" date="2009" name="Environ. Microbiol.">
        <title>The genome of Polaromonas naphthalenivorans strain CJ2, isolated from coal tar-contaminated sediment, reveals physiological and metabolic versatility and evolution through extensive horizontal gene transfer.</title>
        <authorList>
            <person name="Yagi J.M."/>
            <person name="Sims D."/>
            <person name="Brettin T."/>
            <person name="Bruce D."/>
            <person name="Madsen E.L."/>
        </authorList>
    </citation>
    <scope>NUCLEOTIDE SEQUENCE [LARGE SCALE GENOMIC DNA]</scope>
    <source>
        <strain evidence="12">CJ2</strain>
    </source>
</reference>
<dbReference type="HOGENOM" id="CLU_088255_1_0_4"/>
<dbReference type="Pfam" id="PF01323">
    <property type="entry name" value="DSBA"/>
    <property type="match status" value="1"/>
</dbReference>
<dbReference type="OrthoDB" id="9784896at2"/>
<dbReference type="RefSeq" id="WP_011803065.1">
    <property type="nucleotide sequence ID" value="NC_008781.1"/>
</dbReference>
<dbReference type="InterPro" id="IPR001853">
    <property type="entry name" value="DSBA-like_thioredoxin_dom"/>
</dbReference>
<evidence type="ECO:0000256" key="7">
    <source>
        <dbReference type="PIRNR" id="PIRNR001488"/>
    </source>
</evidence>
<dbReference type="PANTHER" id="PTHR35891:SF3">
    <property type="entry name" value="THIOL:DISULFIDE INTERCHANGE PROTEIN DSBL"/>
    <property type="match status" value="1"/>
</dbReference>
<dbReference type="eggNOG" id="COG1651">
    <property type="taxonomic scope" value="Bacteria"/>
</dbReference>
<feature type="chain" id="PRO_5002639288" description="Thiol:disulfide interchange protein" evidence="9">
    <location>
        <begin position="30"/>
        <end position="220"/>
    </location>
</feature>
<keyword evidence="5 7" id="KW-1015">Disulfide bond</keyword>
<dbReference type="Gene3D" id="3.40.30.10">
    <property type="entry name" value="Glutaredoxin"/>
    <property type="match status" value="1"/>
</dbReference>